<feature type="region of interest" description="Disordered" evidence="8">
    <location>
        <begin position="1399"/>
        <end position="1421"/>
    </location>
</feature>
<evidence type="ECO:0000259" key="9">
    <source>
        <dbReference type="Pfam" id="PF00078"/>
    </source>
</evidence>
<evidence type="ECO:0000313" key="12">
    <source>
        <dbReference type="EMBL" id="KAK1668147.1"/>
    </source>
</evidence>
<protein>
    <recommendedName>
        <fullName evidence="1">RNA-directed DNA polymerase</fullName>
        <ecNumber evidence="1">2.7.7.49</ecNumber>
    </recommendedName>
</protein>
<feature type="domain" description="KIB1-4 beta-propeller" evidence="10">
    <location>
        <begin position="92"/>
        <end position="236"/>
    </location>
</feature>
<feature type="domain" description="Reverse transcriptase RNase H-like" evidence="11">
    <location>
        <begin position="1092"/>
        <end position="1195"/>
    </location>
</feature>
<feature type="domain" description="Reverse transcriptase" evidence="9">
    <location>
        <begin position="932"/>
        <end position="1004"/>
    </location>
</feature>
<dbReference type="SUPFAM" id="SSF50630">
    <property type="entry name" value="Acid proteases"/>
    <property type="match status" value="1"/>
</dbReference>
<evidence type="ECO:0000256" key="4">
    <source>
        <dbReference type="ARBA" id="ARBA00022722"/>
    </source>
</evidence>
<dbReference type="FunFam" id="3.10.20.370:FF:000001">
    <property type="entry name" value="Retrovirus-related Pol polyprotein from transposon 17.6-like protein"/>
    <property type="match status" value="1"/>
</dbReference>
<evidence type="ECO:0000313" key="13">
    <source>
        <dbReference type="Proteomes" id="UP001231189"/>
    </source>
</evidence>
<keyword evidence="4" id="KW-0540">Nuclease</keyword>
<dbReference type="PANTHER" id="PTHR37984:SF5">
    <property type="entry name" value="PROTEIN NYNRIN-LIKE"/>
    <property type="match status" value="1"/>
</dbReference>
<evidence type="ECO:0000259" key="10">
    <source>
        <dbReference type="Pfam" id="PF03478"/>
    </source>
</evidence>
<comment type="caution">
    <text evidence="12">The sequence shown here is derived from an EMBL/GenBank/DDBJ whole genome shotgun (WGS) entry which is preliminary data.</text>
</comment>
<keyword evidence="7" id="KW-0695">RNA-directed DNA polymerase</keyword>
<dbReference type="Pfam" id="PF17917">
    <property type="entry name" value="RT_RNaseH"/>
    <property type="match status" value="1"/>
</dbReference>
<evidence type="ECO:0000259" key="11">
    <source>
        <dbReference type="Pfam" id="PF17917"/>
    </source>
</evidence>
<dbReference type="EMBL" id="JAUUTY010000003">
    <property type="protein sequence ID" value="KAK1668147.1"/>
    <property type="molecule type" value="Genomic_DNA"/>
</dbReference>
<evidence type="ECO:0000256" key="1">
    <source>
        <dbReference type="ARBA" id="ARBA00012493"/>
    </source>
</evidence>
<dbReference type="InterPro" id="IPR021109">
    <property type="entry name" value="Peptidase_aspartic_dom_sf"/>
</dbReference>
<keyword evidence="3" id="KW-0548">Nucleotidyltransferase</keyword>
<organism evidence="12 13">
    <name type="scientific">Lolium multiflorum</name>
    <name type="common">Italian ryegrass</name>
    <name type="synonym">Lolium perenne subsp. multiflorum</name>
    <dbReference type="NCBI Taxonomy" id="4521"/>
    <lineage>
        <taxon>Eukaryota</taxon>
        <taxon>Viridiplantae</taxon>
        <taxon>Streptophyta</taxon>
        <taxon>Embryophyta</taxon>
        <taxon>Tracheophyta</taxon>
        <taxon>Spermatophyta</taxon>
        <taxon>Magnoliopsida</taxon>
        <taxon>Liliopsida</taxon>
        <taxon>Poales</taxon>
        <taxon>Poaceae</taxon>
        <taxon>BOP clade</taxon>
        <taxon>Pooideae</taxon>
        <taxon>Poodae</taxon>
        <taxon>Poeae</taxon>
        <taxon>Poeae Chloroplast Group 2 (Poeae type)</taxon>
        <taxon>Loliodinae</taxon>
        <taxon>Loliinae</taxon>
        <taxon>Lolium</taxon>
    </lineage>
</organism>
<gene>
    <name evidence="12" type="ORF">QYE76_056306</name>
</gene>
<dbReference type="InterPro" id="IPR050951">
    <property type="entry name" value="Retrovirus_Pol_polyprotein"/>
</dbReference>
<evidence type="ECO:0000256" key="7">
    <source>
        <dbReference type="ARBA" id="ARBA00022918"/>
    </source>
</evidence>
<evidence type="ECO:0000256" key="2">
    <source>
        <dbReference type="ARBA" id="ARBA00022679"/>
    </source>
</evidence>
<keyword evidence="5" id="KW-0255">Endonuclease</keyword>
<evidence type="ECO:0000256" key="6">
    <source>
        <dbReference type="ARBA" id="ARBA00022801"/>
    </source>
</evidence>
<dbReference type="InterPro" id="IPR005174">
    <property type="entry name" value="KIB1-4_b-propeller"/>
</dbReference>
<dbReference type="Pfam" id="PF03478">
    <property type="entry name" value="Beta-prop_KIB1-4"/>
    <property type="match status" value="1"/>
</dbReference>
<dbReference type="CDD" id="cd09274">
    <property type="entry name" value="RNase_HI_RT_Ty3"/>
    <property type="match status" value="1"/>
</dbReference>
<dbReference type="FunFam" id="3.30.70.270:FF:000026">
    <property type="entry name" value="Transposon Ty3-G Gag-Pol polyprotein"/>
    <property type="match status" value="1"/>
</dbReference>
<evidence type="ECO:0000256" key="5">
    <source>
        <dbReference type="ARBA" id="ARBA00022759"/>
    </source>
</evidence>
<dbReference type="EC" id="2.7.7.49" evidence="1"/>
<proteinExistence type="predicted"/>
<dbReference type="CDD" id="cd01647">
    <property type="entry name" value="RT_LTR"/>
    <property type="match status" value="1"/>
</dbReference>
<dbReference type="Gene3D" id="3.10.10.10">
    <property type="entry name" value="HIV Type 1 Reverse Transcriptase, subunit A, domain 1"/>
    <property type="match status" value="1"/>
</dbReference>
<dbReference type="InterPro" id="IPR000477">
    <property type="entry name" value="RT_dom"/>
</dbReference>
<dbReference type="InterPro" id="IPR043128">
    <property type="entry name" value="Rev_trsase/Diguanyl_cyclase"/>
</dbReference>
<dbReference type="GO" id="GO:0016787">
    <property type="term" value="F:hydrolase activity"/>
    <property type="evidence" value="ECO:0007669"/>
    <property type="project" value="UniProtKB-KW"/>
</dbReference>
<dbReference type="InterPro" id="IPR043502">
    <property type="entry name" value="DNA/RNA_pol_sf"/>
</dbReference>
<dbReference type="Gene3D" id="2.40.70.10">
    <property type="entry name" value="Acid Proteases"/>
    <property type="match status" value="1"/>
</dbReference>
<dbReference type="SUPFAM" id="SSF56672">
    <property type="entry name" value="DNA/RNA polymerases"/>
    <property type="match status" value="1"/>
</dbReference>
<evidence type="ECO:0000256" key="8">
    <source>
        <dbReference type="SAM" id="MobiDB-lite"/>
    </source>
</evidence>
<dbReference type="PANTHER" id="PTHR37984">
    <property type="entry name" value="PROTEIN CBG26694"/>
    <property type="match status" value="1"/>
</dbReference>
<sequence length="1421" mass="161300">MAASNKENDDSELFQKVFSEGPLEELVTRCDVITAASLVGSSKLFFDSANDSATLSFSLPFGLPCVLHSHPTKVARDCKLTPLDRFSSDAVMPDGTGKQWVGANGDWVAMVDTGFPACKWKLVNVYTRREIPLPVPFETTHIPNIYHHNLRAIIFHKIYICQVPTAAGGYKNFSLVAVFDIRVALLCGEDSGWTVLTEPKSHIFYNYSDAILHNGLVFATTHTGTVHAWNPQQAGNFPPDGYSRLCGAENTREKRALRRAGIRRGNSLPEGEIDAIAIVIERDIISIIIIIISTIYTAITTAAPRISMNEVRKKLFTISLSGKAAHWYKLLKNGDSIDWEDIVPLFYSKFYPPNKTLLDTSCSGSFTRNKEEFKRDLLDRIQENTEGWENDKDRESGIIYDYKCIEAFMDTDKFRNMSATYGLDSQVVANLYRAFASHYELPKKNFDKYHEPYKDKIDSSVNKCVVVETVDNVIPEAYIEKTPFPAKMKEYSVISSAVNKSEKKPKEPEEQIKIEPAVAIVKDLVTENVEDGHIIFCEDASNIVSHPNKSKQVSVPMLSVRIGDHCYYGLCDIGASVSAIPYELYTEIMHEIGSCELEDIDVVIHLANRETISPIGIVRDVEVLCGKIKYPADFLVLGSAASDHCPIIFGRPFLNTCGAIIDCKKEKILTRFAGEPYEFNFSKFTKTPYKADLPSNDFKMEQCASIVLVPNNPLQQHLENSESEAFRKERDELEEIFRRQPILKHDLPVEDLGTTPPPKEDPVFDLKPLPDNLKYAHIDDKKIYPVIISSKLSEIEEERLLEILKKHRGAIGYTLDDLKGISPSICQHAINMEEDAKPVVEHQRRLIPKMKEVVRNEVLKLLEAGIIYPIADSRWVSPVHCVPKKGGMTVVPNDNDELIPQRIVVGYRMCIDFRKVNKVTKKDHYPLPFIDQMLERCMSAIFHGFCESIVEVFMDDFSVYGNSFDNCLRNLDKVLQRCEETNLVLNWEKCHFMVNEGIVLGHKISEKGIEVDRAKVEAIEKMPYPRDVKGIRSVLGHAGFYRRFIKDFSKISKPLTNLLQKDVPFVFDDDCKEAFETLKKALTTAPVVEPPDWNLPFEIMCDASDFAVGAVLGQRVDKKLNVIHYASKTLDAAQRNYATTEKELLAVVFACDKFRPYIVDSKVTIHTDHAAIRYLMTKKDAKPRLIRWVLLLQEFDLHIIDRKGADNPVADNLSRLENIAYDHVPVNDSFPNEQLAVIKVSSRESPWICFGSRSIMSSSGTQKDSFFEDVVNPYMNELKMHPKELQLVDGELQIKDVQGPKGEGSLEDRMEKLEQEVFNYKKMAEREVDIFHKIVSELIDGHKKETAKLWDDIFSLHDTTNKLQAQLYDVHNQNCEYENRFKRISHAASFRFPETKMSFVDGGPLPWKSDDDKDSPSSPKE</sequence>
<keyword evidence="2" id="KW-0808">Transferase</keyword>
<accession>A0AAD8T1X6</accession>
<reference evidence="12" key="1">
    <citation type="submission" date="2023-07" db="EMBL/GenBank/DDBJ databases">
        <title>A chromosome-level genome assembly of Lolium multiflorum.</title>
        <authorList>
            <person name="Chen Y."/>
            <person name="Copetti D."/>
            <person name="Kolliker R."/>
            <person name="Studer B."/>
        </authorList>
    </citation>
    <scope>NUCLEOTIDE SEQUENCE</scope>
    <source>
        <strain evidence="12">02402/16</strain>
        <tissue evidence="12">Leaf</tissue>
    </source>
</reference>
<dbReference type="Proteomes" id="UP001231189">
    <property type="component" value="Unassembled WGS sequence"/>
</dbReference>
<name>A0AAD8T1X6_LOLMU</name>
<dbReference type="GO" id="GO:0003964">
    <property type="term" value="F:RNA-directed DNA polymerase activity"/>
    <property type="evidence" value="ECO:0007669"/>
    <property type="project" value="UniProtKB-KW"/>
</dbReference>
<dbReference type="Gene3D" id="3.30.70.270">
    <property type="match status" value="2"/>
</dbReference>
<feature type="compositionally biased region" description="Basic and acidic residues" evidence="8">
    <location>
        <begin position="1408"/>
        <end position="1421"/>
    </location>
</feature>
<keyword evidence="13" id="KW-1185">Reference proteome</keyword>
<keyword evidence="6" id="KW-0378">Hydrolase</keyword>
<dbReference type="InterPro" id="IPR041373">
    <property type="entry name" value="RT_RNaseH"/>
</dbReference>
<dbReference type="CDD" id="cd00303">
    <property type="entry name" value="retropepsin_like"/>
    <property type="match status" value="1"/>
</dbReference>
<evidence type="ECO:0000256" key="3">
    <source>
        <dbReference type="ARBA" id="ARBA00022695"/>
    </source>
</evidence>
<dbReference type="Pfam" id="PF00078">
    <property type="entry name" value="RVT_1"/>
    <property type="match status" value="1"/>
</dbReference>
<dbReference type="GO" id="GO:0004519">
    <property type="term" value="F:endonuclease activity"/>
    <property type="evidence" value="ECO:0007669"/>
    <property type="project" value="UniProtKB-KW"/>
</dbReference>